<dbReference type="RefSeq" id="WP_379850864.1">
    <property type="nucleotide sequence ID" value="NZ_JBHSMA010000016.1"/>
</dbReference>
<reference evidence="5" key="1">
    <citation type="journal article" date="2019" name="Int. J. Syst. Evol. Microbiol.">
        <title>The Global Catalogue of Microorganisms (GCM) 10K type strain sequencing project: providing services to taxonomists for standard genome sequencing and annotation.</title>
        <authorList>
            <consortium name="The Broad Institute Genomics Platform"/>
            <consortium name="The Broad Institute Genome Sequencing Center for Infectious Disease"/>
            <person name="Wu L."/>
            <person name="Ma J."/>
        </authorList>
    </citation>
    <scope>NUCLEOTIDE SEQUENCE [LARGE SCALE GENOMIC DNA]</scope>
    <source>
        <strain evidence="5">CCUG 55250</strain>
    </source>
</reference>
<dbReference type="SUPFAM" id="SSF48498">
    <property type="entry name" value="Tetracyclin repressor-like, C-terminal domain"/>
    <property type="match status" value="1"/>
</dbReference>
<evidence type="ECO:0000259" key="3">
    <source>
        <dbReference type="PROSITE" id="PS50977"/>
    </source>
</evidence>
<dbReference type="InterPro" id="IPR001647">
    <property type="entry name" value="HTH_TetR"/>
</dbReference>
<accession>A0ABW0IKI1</accession>
<comment type="caution">
    <text evidence="4">The sequence shown here is derived from an EMBL/GenBank/DDBJ whole genome shotgun (WGS) entry which is preliminary data.</text>
</comment>
<proteinExistence type="predicted"/>
<dbReference type="PANTHER" id="PTHR30328">
    <property type="entry name" value="TRANSCRIPTIONAL REPRESSOR"/>
    <property type="match status" value="1"/>
</dbReference>
<dbReference type="Proteomes" id="UP001596106">
    <property type="component" value="Unassembled WGS sequence"/>
</dbReference>
<keyword evidence="1 2" id="KW-0238">DNA-binding</keyword>
<sequence length="207" mass="24227">MAKNINEIGTEERIKEAAKEVFLEKGFDGATMKDIAVVAGMNSALTHYYFRSKEKLFWVVFEDLLKEWLKVIRYTLDKPVGLKEKIVELIEKQFEFHQQNPGIILFLMNEAERDPESMVQKMCISPALHESCFFQQVEEAVQQKEIRAVNPFFLLSMVFSFIKQLFAAKALYTHVFGLTEVEFVAYTQESKRDFMDMVLTYLYKKDC</sequence>
<name>A0ABW0IKI1_9BACT</name>
<feature type="DNA-binding region" description="H-T-H motif" evidence="2">
    <location>
        <begin position="31"/>
        <end position="50"/>
    </location>
</feature>
<dbReference type="Pfam" id="PF00440">
    <property type="entry name" value="TetR_N"/>
    <property type="match status" value="1"/>
</dbReference>
<dbReference type="PRINTS" id="PR00455">
    <property type="entry name" value="HTHTETR"/>
</dbReference>
<protein>
    <submittedName>
        <fullName evidence="4">TetR/AcrR family transcriptional regulator</fullName>
    </submittedName>
</protein>
<keyword evidence="5" id="KW-1185">Reference proteome</keyword>
<feature type="domain" description="HTH tetR-type" evidence="3">
    <location>
        <begin position="8"/>
        <end position="68"/>
    </location>
</feature>
<dbReference type="InterPro" id="IPR050109">
    <property type="entry name" value="HTH-type_TetR-like_transc_reg"/>
</dbReference>
<dbReference type="InterPro" id="IPR036271">
    <property type="entry name" value="Tet_transcr_reg_TetR-rel_C_sf"/>
</dbReference>
<evidence type="ECO:0000256" key="1">
    <source>
        <dbReference type="ARBA" id="ARBA00023125"/>
    </source>
</evidence>
<dbReference type="EMBL" id="JBHSMA010000016">
    <property type="protein sequence ID" value="MFC5412890.1"/>
    <property type="molecule type" value="Genomic_DNA"/>
</dbReference>
<evidence type="ECO:0000313" key="4">
    <source>
        <dbReference type="EMBL" id="MFC5412890.1"/>
    </source>
</evidence>
<evidence type="ECO:0000256" key="2">
    <source>
        <dbReference type="PROSITE-ProRule" id="PRU00335"/>
    </source>
</evidence>
<dbReference type="InterPro" id="IPR009057">
    <property type="entry name" value="Homeodomain-like_sf"/>
</dbReference>
<evidence type="ECO:0000313" key="5">
    <source>
        <dbReference type="Proteomes" id="UP001596106"/>
    </source>
</evidence>
<gene>
    <name evidence="4" type="ORF">ACFPMF_26435</name>
</gene>
<dbReference type="PROSITE" id="PS50977">
    <property type="entry name" value="HTH_TETR_2"/>
    <property type="match status" value="1"/>
</dbReference>
<dbReference type="Gene3D" id="1.10.357.10">
    <property type="entry name" value="Tetracycline Repressor, domain 2"/>
    <property type="match status" value="1"/>
</dbReference>
<dbReference type="PANTHER" id="PTHR30328:SF54">
    <property type="entry name" value="HTH-TYPE TRANSCRIPTIONAL REPRESSOR SCO4008"/>
    <property type="match status" value="1"/>
</dbReference>
<organism evidence="4 5">
    <name type="scientific">Larkinella bovis</name>
    <dbReference type="NCBI Taxonomy" id="683041"/>
    <lineage>
        <taxon>Bacteria</taxon>
        <taxon>Pseudomonadati</taxon>
        <taxon>Bacteroidota</taxon>
        <taxon>Cytophagia</taxon>
        <taxon>Cytophagales</taxon>
        <taxon>Spirosomataceae</taxon>
        <taxon>Larkinella</taxon>
    </lineage>
</organism>
<dbReference type="SUPFAM" id="SSF46689">
    <property type="entry name" value="Homeodomain-like"/>
    <property type="match status" value="1"/>
</dbReference>